<dbReference type="PANTHER" id="PTHR43617:SF2">
    <property type="entry name" value="UPF0039 PROTEIN SLL0451"/>
    <property type="match status" value="1"/>
</dbReference>
<dbReference type="Gene3D" id="3.40.630.30">
    <property type="match status" value="1"/>
</dbReference>
<dbReference type="Proteomes" id="UP000255213">
    <property type="component" value="Unassembled WGS sequence"/>
</dbReference>
<dbReference type="OrthoDB" id="5292888at2"/>
<dbReference type="AlphaFoldDB" id="A0A1Q8EEW3"/>
<dbReference type="EMBL" id="MSJL01000007">
    <property type="protein sequence ID" value="OLF50332.1"/>
    <property type="molecule type" value="Genomic_DNA"/>
</dbReference>
<reference evidence="4" key="2">
    <citation type="submission" date="2016-12" db="EMBL/GenBank/DDBJ databases">
        <authorList>
            <person name="Gulvik C.A."/>
        </authorList>
    </citation>
    <scope>NUCLEOTIDE SEQUENCE [LARGE SCALE GENOMIC DNA]</scope>
    <source>
        <strain evidence="4">ATCC 51725</strain>
    </source>
</reference>
<dbReference type="InterPro" id="IPR000182">
    <property type="entry name" value="GNAT_dom"/>
</dbReference>
<dbReference type="EMBL" id="UHEN01000001">
    <property type="protein sequence ID" value="SUN08018.1"/>
    <property type="molecule type" value="Genomic_DNA"/>
</dbReference>
<evidence type="ECO:0000313" key="5">
    <source>
        <dbReference type="Proteomes" id="UP000255213"/>
    </source>
</evidence>
<name>A0A1Q8EEW3_STRAI</name>
<dbReference type="CDD" id="cd04301">
    <property type="entry name" value="NAT_SF"/>
    <property type="match status" value="1"/>
</dbReference>
<dbReference type="Pfam" id="PF00583">
    <property type="entry name" value="Acetyltransf_1"/>
    <property type="match status" value="1"/>
</dbReference>
<evidence type="ECO:0000313" key="2">
    <source>
        <dbReference type="EMBL" id="OLF50332.1"/>
    </source>
</evidence>
<evidence type="ECO:0000313" key="3">
    <source>
        <dbReference type="EMBL" id="SUN08018.1"/>
    </source>
</evidence>
<dbReference type="RefSeq" id="WP_075098626.1">
    <property type="nucleotide sequence ID" value="NZ_MSJL01000007.1"/>
</dbReference>
<evidence type="ECO:0000259" key="1">
    <source>
        <dbReference type="PROSITE" id="PS51186"/>
    </source>
</evidence>
<dbReference type="PROSITE" id="PS51186">
    <property type="entry name" value="GNAT"/>
    <property type="match status" value="1"/>
</dbReference>
<dbReference type="PANTHER" id="PTHR43617">
    <property type="entry name" value="L-AMINO ACID N-ACETYLTRANSFERASE"/>
    <property type="match status" value="1"/>
</dbReference>
<feature type="domain" description="N-acetyltransferase" evidence="1">
    <location>
        <begin position="2"/>
        <end position="159"/>
    </location>
</feature>
<accession>A0A1Q8EEW3</accession>
<dbReference type="Proteomes" id="UP000186437">
    <property type="component" value="Unassembled WGS sequence"/>
</dbReference>
<organism evidence="2 4">
    <name type="scientific">Streptococcus acidominimus</name>
    <dbReference type="NCBI Taxonomy" id="1326"/>
    <lineage>
        <taxon>Bacteria</taxon>
        <taxon>Bacillati</taxon>
        <taxon>Bacillota</taxon>
        <taxon>Bacilli</taxon>
        <taxon>Lactobacillales</taxon>
        <taxon>Streptococcaceae</taxon>
        <taxon>Streptococcus</taxon>
    </lineage>
</organism>
<evidence type="ECO:0000313" key="4">
    <source>
        <dbReference type="Proteomes" id="UP000186437"/>
    </source>
</evidence>
<dbReference type="GO" id="GO:0016747">
    <property type="term" value="F:acyltransferase activity, transferring groups other than amino-acyl groups"/>
    <property type="evidence" value="ECO:0007669"/>
    <property type="project" value="InterPro"/>
</dbReference>
<dbReference type="InterPro" id="IPR050276">
    <property type="entry name" value="MshD_Acetyltransferase"/>
</dbReference>
<reference evidence="2" key="1">
    <citation type="submission" date="2016-12" db="EMBL/GenBank/DDBJ databases">
        <authorList>
            <person name="Song W.-J."/>
            <person name="Kurnit D.M."/>
        </authorList>
    </citation>
    <scope>NUCLEOTIDE SEQUENCE [LARGE SCALE GENOMIC DNA]</scope>
    <source>
        <strain evidence="2">ATCC 51725</strain>
    </source>
</reference>
<protein>
    <submittedName>
        <fullName evidence="2">GNAT family N-acetyltransferase</fullName>
    </submittedName>
    <submittedName>
        <fullName evidence="3">Histone acetyltransferase HPA2-like acetyltransferase</fullName>
    </submittedName>
</protein>
<sequence length="161" mass="18608">MVTIVPLRTNQEKEGKAYVHWKAWQEAYVNLLPATFLEAHSLDQCRKLAVEFPQNTFVAKMGDTVVGFVCCAASQQEDLENAGEIYAIYVLEEYYGQQIGYRMMQFALKALQDFSQVALWVVEGNERAIRFYERIGFRFDGASKRVCPDQEILEKRMIYGQ</sequence>
<gene>
    <name evidence="2" type="ORF">BU200_02275</name>
    <name evidence="3" type="ORF">NCTC12957_01605</name>
</gene>
<keyword evidence="4" id="KW-1185">Reference proteome</keyword>
<proteinExistence type="predicted"/>
<reference evidence="3 5" key="3">
    <citation type="submission" date="2018-06" db="EMBL/GenBank/DDBJ databases">
        <authorList>
            <consortium name="Pathogen Informatics"/>
            <person name="Doyle S."/>
        </authorList>
    </citation>
    <scope>NUCLEOTIDE SEQUENCE [LARGE SCALE GENOMIC DNA]</scope>
    <source>
        <strain evidence="3 5">NCTC12957</strain>
    </source>
</reference>
<keyword evidence="2" id="KW-0808">Transferase</keyword>
<dbReference type="SUPFAM" id="SSF55729">
    <property type="entry name" value="Acyl-CoA N-acyltransferases (Nat)"/>
    <property type="match status" value="1"/>
</dbReference>
<dbReference type="InterPro" id="IPR016181">
    <property type="entry name" value="Acyl_CoA_acyltransferase"/>
</dbReference>